<evidence type="ECO:0000259" key="2">
    <source>
        <dbReference type="Pfam" id="PF20209"/>
    </source>
</evidence>
<evidence type="ECO:0000313" key="4">
    <source>
        <dbReference type="Proteomes" id="UP000198287"/>
    </source>
</evidence>
<organism evidence="3 4">
    <name type="scientific">Folsomia candida</name>
    <name type="common">Springtail</name>
    <dbReference type="NCBI Taxonomy" id="158441"/>
    <lineage>
        <taxon>Eukaryota</taxon>
        <taxon>Metazoa</taxon>
        <taxon>Ecdysozoa</taxon>
        <taxon>Arthropoda</taxon>
        <taxon>Hexapoda</taxon>
        <taxon>Collembola</taxon>
        <taxon>Entomobryomorpha</taxon>
        <taxon>Isotomoidea</taxon>
        <taxon>Isotomidae</taxon>
        <taxon>Proisotominae</taxon>
        <taxon>Folsomia</taxon>
    </lineage>
</organism>
<comment type="caution">
    <text evidence="3">The sequence shown here is derived from an EMBL/GenBank/DDBJ whole genome shotgun (WGS) entry which is preliminary data.</text>
</comment>
<reference evidence="3 4" key="1">
    <citation type="submission" date="2015-12" db="EMBL/GenBank/DDBJ databases">
        <title>The genome of Folsomia candida.</title>
        <authorList>
            <person name="Faddeeva A."/>
            <person name="Derks M.F."/>
            <person name="Anvar Y."/>
            <person name="Smit S."/>
            <person name="Van Straalen N."/>
            <person name="Roelofs D."/>
        </authorList>
    </citation>
    <scope>NUCLEOTIDE SEQUENCE [LARGE SCALE GENOMIC DNA]</scope>
    <source>
        <strain evidence="3 4">VU population</strain>
        <tissue evidence="3">Whole body</tissue>
    </source>
</reference>
<sequence length="235" mass="28098">MRRKREDDDFRRAEAPKNAIAKKLQRMDENMRHQEQQRDRVGRAERRSDDIYREEEKERDRMHHATRREDESYRDIEKERDRIKHATRRDDTYFKQAEQQQNTIRKAISRHRAQADFDILCKSFQSEILDQPRWICGSCGGLWYRSSMHPTTIEVMRKLHLKKPFAHLKVDGKYFLCGTCHDSLKSGDVPRLCMSNGLYFPPIPHQLQNMTSLEERLVALRLPFAQIRSLGSDRQ</sequence>
<feature type="compositionally biased region" description="Basic and acidic residues" evidence="1">
    <location>
        <begin position="1"/>
        <end position="15"/>
    </location>
</feature>
<dbReference type="AlphaFoldDB" id="A0A226D2J8"/>
<protein>
    <recommendedName>
        <fullName evidence="2">DUF6570 domain-containing protein</fullName>
    </recommendedName>
</protein>
<evidence type="ECO:0000313" key="3">
    <source>
        <dbReference type="EMBL" id="OXA39104.1"/>
    </source>
</evidence>
<accession>A0A226D2J8</accession>
<dbReference type="OrthoDB" id="10036850at2759"/>
<dbReference type="EMBL" id="LNIX01000041">
    <property type="protein sequence ID" value="OXA39104.1"/>
    <property type="molecule type" value="Genomic_DNA"/>
</dbReference>
<proteinExistence type="predicted"/>
<feature type="compositionally biased region" description="Basic and acidic residues" evidence="1">
    <location>
        <begin position="25"/>
        <end position="74"/>
    </location>
</feature>
<gene>
    <name evidence="3" type="ORF">Fcan01_26106</name>
</gene>
<dbReference type="Proteomes" id="UP000198287">
    <property type="component" value="Unassembled WGS sequence"/>
</dbReference>
<feature type="region of interest" description="Disordered" evidence="1">
    <location>
        <begin position="1"/>
        <end position="74"/>
    </location>
</feature>
<dbReference type="InterPro" id="IPR046700">
    <property type="entry name" value="DUF6570"/>
</dbReference>
<keyword evidence="4" id="KW-1185">Reference proteome</keyword>
<name>A0A226D2J8_FOLCA</name>
<dbReference type="OMA" id="MHHATRR"/>
<feature type="domain" description="DUF6570" evidence="2">
    <location>
        <begin position="187"/>
        <end position="230"/>
    </location>
</feature>
<evidence type="ECO:0000256" key="1">
    <source>
        <dbReference type="SAM" id="MobiDB-lite"/>
    </source>
</evidence>
<dbReference type="Pfam" id="PF20209">
    <property type="entry name" value="DUF6570"/>
    <property type="match status" value="1"/>
</dbReference>